<dbReference type="InterPro" id="IPR018356">
    <property type="entry name" value="Tscrpt_reg_HTH_DeoR_CS"/>
</dbReference>
<dbReference type="PANTHER" id="PTHR30363">
    <property type="entry name" value="HTH-TYPE TRANSCRIPTIONAL REGULATOR SRLR-RELATED"/>
    <property type="match status" value="1"/>
</dbReference>
<dbReference type="InterPro" id="IPR014036">
    <property type="entry name" value="DeoR-like_C"/>
</dbReference>
<dbReference type="PRINTS" id="PR00037">
    <property type="entry name" value="HTHLACR"/>
</dbReference>
<feature type="region of interest" description="Disordered" evidence="4">
    <location>
        <begin position="1"/>
        <end position="20"/>
    </location>
</feature>
<dbReference type="InterPro" id="IPR001034">
    <property type="entry name" value="DeoR_HTH"/>
</dbReference>
<dbReference type="SUPFAM" id="SSF46785">
    <property type="entry name" value="Winged helix' DNA-binding domain"/>
    <property type="match status" value="1"/>
</dbReference>
<dbReference type="PANTHER" id="PTHR30363:SF44">
    <property type="entry name" value="AGA OPERON TRANSCRIPTIONAL REPRESSOR-RELATED"/>
    <property type="match status" value="1"/>
</dbReference>
<dbReference type="SMART" id="SM00420">
    <property type="entry name" value="HTH_DEOR"/>
    <property type="match status" value="1"/>
</dbReference>
<proteinExistence type="predicted"/>
<evidence type="ECO:0000313" key="6">
    <source>
        <dbReference type="EMBL" id="NJC68628.1"/>
    </source>
</evidence>
<dbReference type="Pfam" id="PF08220">
    <property type="entry name" value="HTH_DeoR"/>
    <property type="match status" value="1"/>
</dbReference>
<dbReference type="EMBL" id="JAATVY010000001">
    <property type="protein sequence ID" value="NJC68628.1"/>
    <property type="molecule type" value="Genomic_DNA"/>
</dbReference>
<organism evidence="6 7">
    <name type="scientific">Planosporangium thailandense</name>
    <dbReference type="NCBI Taxonomy" id="765197"/>
    <lineage>
        <taxon>Bacteria</taxon>
        <taxon>Bacillati</taxon>
        <taxon>Actinomycetota</taxon>
        <taxon>Actinomycetes</taxon>
        <taxon>Micromonosporales</taxon>
        <taxon>Micromonosporaceae</taxon>
        <taxon>Planosporangium</taxon>
    </lineage>
</organism>
<reference evidence="6 7" key="1">
    <citation type="submission" date="2020-03" db="EMBL/GenBank/DDBJ databases">
        <title>WGS of the type strain of Planosporangium spp.</title>
        <authorList>
            <person name="Thawai C."/>
        </authorList>
    </citation>
    <scope>NUCLEOTIDE SEQUENCE [LARGE SCALE GENOMIC DNA]</scope>
    <source>
        <strain evidence="6 7">TBRC 5610</strain>
    </source>
</reference>
<gene>
    <name evidence="6" type="ORF">HC031_02645</name>
</gene>
<dbReference type="InterPro" id="IPR036390">
    <property type="entry name" value="WH_DNA-bd_sf"/>
</dbReference>
<evidence type="ECO:0000256" key="2">
    <source>
        <dbReference type="ARBA" id="ARBA00023125"/>
    </source>
</evidence>
<evidence type="ECO:0000256" key="3">
    <source>
        <dbReference type="ARBA" id="ARBA00023163"/>
    </source>
</evidence>
<feature type="domain" description="HTH deoR-type" evidence="5">
    <location>
        <begin position="21"/>
        <end position="76"/>
    </location>
</feature>
<evidence type="ECO:0000259" key="5">
    <source>
        <dbReference type="PROSITE" id="PS51000"/>
    </source>
</evidence>
<dbReference type="PROSITE" id="PS51000">
    <property type="entry name" value="HTH_DEOR_2"/>
    <property type="match status" value="1"/>
</dbReference>
<evidence type="ECO:0000256" key="1">
    <source>
        <dbReference type="ARBA" id="ARBA00023015"/>
    </source>
</evidence>
<accession>A0ABX0XS70</accession>
<dbReference type="InterPro" id="IPR050313">
    <property type="entry name" value="Carb_Metab_HTH_regulators"/>
</dbReference>
<dbReference type="SUPFAM" id="SSF100950">
    <property type="entry name" value="NagB/RpiA/CoA transferase-like"/>
    <property type="match status" value="1"/>
</dbReference>
<dbReference type="Gene3D" id="3.40.50.1360">
    <property type="match status" value="1"/>
</dbReference>
<name>A0ABX0XS70_9ACTN</name>
<keyword evidence="1" id="KW-0805">Transcription regulation</keyword>
<dbReference type="Proteomes" id="UP000722989">
    <property type="component" value="Unassembled WGS sequence"/>
</dbReference>
<dbReference type="RefSeq" id="WP_167923474.1">
    <property type="nucleotide sequence ID" value="NZ_JAATVY010000001.1"/>
</dbReference>
<keyword evidence="3" id="KW-0804">Transcription</keyword>
<keyword evidence="7" id="KW-1185">Reference proteome</keyword>
<dbReference type="PROSITE" id="PS00894">
    <property type="entry name" value="HTH_DEOR_1"/>
    <property type="match status" value="1"/>
</dbReference>
<keyword evidence="2" id="KW-0238">DNA-binding</keyword>
<protein>
    <submittedName>
        <fullName evidence="6">DeoR/GlpR transcriptional regulator</fullName>
    </submittedName>
</protein>
<dbReference type="InterPro" id="IPR036388">
    <property type="entry name" value="WH-like_DNA-bd_sf"/>
</dbReference>
<dbReference type="Gene3D" id="1.10.10.10">
    <property type="entry name" value="Winged helix-like DNA-binding domain superfamily/Winged helix DNA-binding domain"/>
    <property type="match status" value="1"/>
</dbReference>
<comment type="caution">
    <text evidence="6">The sequence shown here is derived from an EMBL/GenBank/DDBJ whole genome shotgun (WGS) entry which is preliminary data.</text>
</comment>
<evidence type="ECO:0000313" key="7">
    <source>
        <dbReference type="Proteomes" id="UP000722989"/>
    </source>
</evidence>
<sequence length="297" mass="32175">MAEEQADHAGGSASARRERKTEIRQRLISEHVINVGSCTAQELAATFGVSIMTIHRDLDALERRGIVRKFRGGVTAQPSGVFESQLSYRMTSNEAEKNAIAKVALEYVEPGMSVMLDDSTTILRMLPGLAELAPLHVTTTFLTALTRLAELATETDLTIIGLGGVYDVPHDSFVGLQCIEQISGIRTDVLFTSTSAVSGSYAFHQEERIVELKRAMVQAATKRYLLVDHTKLGRVALHRVVPLDVFDLVITDSGVDPAVLEAWAASGIRYRVATVDAAGADGSPSMRAPTVTELPRL</sequence>
<evidence type="ECO:0000256" key="4">
    <source>
        <dbReference type="SAM" id="MobiDB-lite"/>
    </source>
</evidence>
<dbReference type="Pfam" id="PF00455">
    <property type="entry name" value="DeoRC"/>
    <property type="match status" value="1"/>
</dbReference>
<dbReference type="SMART" id="SM01134">
    <property type="entry name" value="DeoRC"/>
    <property type="match status" value="1"/>
</dbReference>
<dbReference type="InterPro" id="IPR037171">
    <property type="entry name" value="NagB/RpiA_transferase-like"/>
</dbReference>